<dbReference type="Proteomes" id="UP000535491">
    <property type="component" value="Unassembled WGS sequence"/>
</dbReference>
<evidence type="ECO:0000259" key="1">
    <source>
        <dbReference type="Pfam" id="PF13472"/>
    </source>
</evidence>
<dbReference type="AlphaFoldDB" id="A0A7W2A8T9"/>
<feature type="domain" description="SGNH hydrolase-type esterase" evidence="1">
    <location>
        <begin position="6"/>
        <end position="171"/>
    </location>
</feature>
<dbReference type="InterPro" id="IPR013830">
    <property type="entry name" value="SGNH_hydro"/>
</dbReference>
<dbReference type="RefSeq" id="WP_181751455.1">
    <property type="nucleotide sequence ID" value="NZ_JACEIQ010000006.1"/>
</dbReference>
<dbReference type="EMBL" id="JACEIQ010000006">
    <property type="protein sequence ID" value="MBA4494208.1"/>
    <property type="molecule type" value="Genomic_DNA"/>
</dbReference>
<keyword evidence="3" id="KW-1185">Reference proteome</keyword>
<sequence length="189" mass="20956">MPTLVCFGDSNTADSYDANGTPRLTPRIADSLNGWKVINAGISGETTRDALARIKKDVADYYPSLVTVLFGSNDSARNRDVSLEEYEKNLRLIVEQLSPEKTILISPPPVVEAAQINNRDNATLAKYAQIVQKVARETGSHFIDLFTEMKDLPDYSELLVEDGLHISEQGYVFLSHIITAKIKSIQEVN</sequence>
<dbReference type="PANTHER" id="PTHR14209:SF19">
    <property type="entry name" value="ISOAMYL ACETATE-HYDROLYZING ESTERASE 1 HOMOLOG"/>
    <property type="match status" value="1"/>
</dbReference>
<dbReference type="PANTHER" id="PTHR14209">
    <property type="entry name" value="ISOAMYL ACETATE-HYDROLYZING ESTERASE 1"/>
    <property type="match status" value="1"/>
</dbReference>
<accession>A0A7W2A8T9</accession>
<name>A0A7W2A8T9_9BACL</name>
<evidence type="ECO:0000313" key="2">
    <source>
        <dbReference type="EMBL" id="MBA4494208.1"/>
    </source>
</evidence>
<dbReference type="InterPro" id="IPR036514">
    <property type="entry name" value="SGNH_hydro_sf"/>
</dbReference>
<dbReference type="SUPFAM" id="SSF52266">
    <property type="entry name" value="SGNH hydrolase"/>
    <property type="match status" value="1"/>
</dbReference>
<proteinExistence type="predicted"/>
<dbReference type="Pfam" id="PF13472">
    <property type="entry name" value="Lipase_GDSL_2"/>
    <property type="match status" value="1"/>
</dbReference>
<comment type="caution">
    <text evidence="2">The sequence shown here is derived from an EMBL/GenBank/DDBJ whole genome shotgun (WGS) entry which is preliminary data.</text>
</comment>
<dbReference type="InterPro" id="IPR045136">
    <property type="entry name" value="Iah1-like"/>
</dbReference>
<dbReference type="Gene3D" id="3.40.50.1110">
    <property type="entry name" value="SGNH hydrolase"/>
    <property type="match status" value="1"/>
</dbReference>
<evidence type="ECO:0000313" key="3">
    <source>
        <dbReference type="Proteomes" id="UP000535491"/>
    </source>
</evidence>
<organism evidence="2 3">
    <name type="scientific">Paenactinomyces guangxiensis</name>
    <dbReference type="NCBI Taxonomy" id="1490290"/>
    <lineage>
        <taxon>Bacteria</taxon>
        <taxon>Bacillati</taxon>
        <taxon>Bacillota</taxon>
        <taxon>Bacilli</taxon>
        <taxon>Bacillales</taxon>
        <taxon>Thermoactinomycetaceae</taxon>
        <taxon>Paenactinomyces</taxon>
    </lineage>
</organism>
<reference evidence="2 3" key="1">
    <citation type="submission" date="2020-07" db="EMBL/GenBank/DDBJ databases">
        <authorList>
            <person name="Feng H."/>
        </authorList>
    </citation>
    <scope>NUCLEOTIDE SEQUENCE [LARGE SCALE GENOMIC DNA]</scope>
    <source>
        <strain evidence="3">s-10</strain>
    </source>
</reference>
<gene>
    <name evidence="2" type="ORF">H1191_07810</name>
</gene>
<protein>
    <submittedName>
        <fullName evidence="2">Esterase</fullName>
    </submittedName>
</protein>